<comment type="catalytic activity">
    <reaction evidence="13">
        <text>fluoride(in) = fluoride(out)</text>
        <dbReference type="Rhea" id="RHEA:76159"/>
        <dbReference type="ChEBI" id="CHEBI:17051"/>
    </reaction>
    <physiologicalReaction direction="left-to-right" evidence="13">
        <dbReference type="Rhea" id="RHEA:76160"/>
    </physiologicalReaction>
</comment>
<keyword evidence="7 14" id="KW-1133">Transmembrane helix</keyword>
<comment type="function">
    <text evidence="14">Fluoride-specific ion channel. Important for reducing fluoride concentration in the cell, thus reducing its toxicity.</text>
</comment>
<feature type="binding site" evidence="14">
    <location>
        <position position="80"/>
    </location>
    <ligand>
        <name>Na(+)</name>
        <dbReference type="ChEBI" id="CHEBI:29101"/>
        <note>structural</note>
    </ligand>
</feature>
<evidence type="ECO:0000256" key="10">
    <source>
        <dbReference type="ARBA" id="ARBA00023136"/>
    </source>
</evidence>
<keyword evidence="16" id="KW-1185">Reference proteome</keyword>
<organism evidence="15 16">
    <name type="scientific">Helicobacter mehlei</name>
    <dbReference type="NCBI Taxonomy" id="2316080"/>
    <lineage>
        <taxon>Bacteria</taxon>
        <taxon>Pseudomonadati</taxon>
        <taxon>Campylobacterota</taxon>
        <taxon>Epsilonproteobacteria</taxon>
        <taxon>Campylobacterales</taxon>
        <taxon>Helicobacteraceae</taxon>
        <taxon>Helicobacter</taxon>
    </lineage>
</organism>
<dbReference type="InterPro" id="IPR003691">
    <property type="entry name" value="FluC"/>
</dbReference>
<keyword evidence="10 14" id="KW-0472">Membrane</keyword>
<evidence type="ECO:0000256" key="13">
    <source>
        <dbReference type="ARBA" id="ARBA00035585"/>
    </source>
</evidence>
<feature type="binding site" evidence="14">
    <location>
        <position position="77"/>
    </location>
    <ligand>
        <name>Na(+)</name>
        <dbReference type="ChEBI" id="CHEBI:29101"/>
        <note>structural</note>
    </ligand>
</feature>
<keyword evidence="2 14" id="KW-0813">Transport</keyword>
<reference evidence="15 16" key="2">
    <citation type="submission" date="2019-07" db="EMBL/GenBank/DDBJ databases">
        <title>Helicobacter labacensis sp. nov., Helicobacter mehlei sp. nov. and Helicobacter vulpis sp. nov., isolated from gastric mucosa of red fox (Vulpis vulpis).</title>
        <authorList>
            <person name="Kusar D."/>
            <person name="Gruntar I."/>
            <person name="Pate M."/>
            <person name="Zajc U."/>
            <person name="Ocepek M."/>
        </authorList>
    </citation>
    <scope>NUCLEOTIDE SEQUENCE [LARGE SCALE GENOMIC DNA]</scope>
    <source>
        <strain evidence="15 16">L8b</strain>
    </source>
</reference>
<evidence type="ECO:0000256" key="4">
    <source>
        <dbReference type="ARBA" id="ARBA00022519"/>
    </source>
</evidence>
<evidence type="ECO:0000256" key="6">
    <source>
        <dbReference type="ARBA" id="ARBA00022723"/>
    </source>
</evidence>
<dbReference type="PANTHER" id="PTHR28259:SF18">
    <property type="entry name" value="FLUORIDE-SPECIFIC ION CHANNEL FLUC"/>
    <property type="match status" value="1"/>
</dbReference>
<evidence type="ECO:0000256" key="3">
    <source>
        <dbReference type="ARBA" id="ARBA00022475"/>
    </source>
</evidence>
<keyword evidence="11 14" id="KW-0407">Ion channel</keyword>
<comment type="subcellular location">
    <subcellularLocation>
        <location evidence="1 14">Cell membrane</location>
        <topology evidence="1 14">Multi-pass membrane protein</topology>
    </subcellularLocation>
</comment>
<feature type="transmembrane region" description="Helical" evidence="14">
    <location>
        <begin position="35"/>
        <end position="57"/>
    </location>
</feature>
<evidence type="ECO:0000256" key="12">
    <source>
        <dbReference type="ARBA" id="ARBA00035120"/>
    </source>
</evidence>
<dbReference type="GO" id="GO:0140114">
    <property type="term" value="P:cellular detoxification of fluoride"/>
    <property type="evidence" value="ECO:0007669"/>
    <property type="project" value="UniProtKB-UniRule"/>
</dbReference>
<sequence length="127" mass="13741">MSLVFLWAALGGAVGSSLRYLVGKITPSKFLMWNYFPLGTFSVNLIGCFVIGFAGHLAVKSILGDKMSVFFITGVLGGFTTFSSFGLDTIKLLQSQAVVEALFYVFGTNILGFVCVAFGWWLAKIFA</sequence>
<protein>
    <recommendedName>
        <fullName evidence="14">Fluoride-specific ion channel FluC</fullName>
    </recommendedName>
</protein>
<evidence type="ECO:0000256" key="8">
    <source>
        <dbReference type="ARBA" id="ARBA00023053"/>
    </source>
</evidence>
<keyword evidence="4" id="KW-0997">Cell inner membrane</keyword>
<dbReference type="PANTHER" id="PTHR28259">
    <property type="entry name" value="FLUORIDE EXPORT PROTEIN 1-RELATED"/>
    <property type="match status" value="1"/>
</dbReference>
<dbReference type="Pfam" id="PF02537">
    <property type="entry name" value="CRCB"/>
    <property type="match status" value="1"/>
</dbReference>
<keyword evidence="9 14" id="KW-0406">Ion transport</keyword>
<gene>
    <name evidence="14 15" type="primary">crcB</name>
    <name evidence="14" type="synonym">fluC</name>
    <name evidence="15" type="ORF">FNE76_05770</name>
</gene>
<proteinExistence type="inferred from homology"/>
<evidence type="ECO:0000256" key="9">
    <source>
        <dbReference type="ARBA" id="ARBA00023065"/>
    </source>
</evidence>
<accession>A0A553UQM2</accession>
<dbReference type="GO" id="GO:0005886">
    <property type="term" value="C:plasma membrane"/>
    <property type="evidence" value="ECO:0007669"/>
    <property type="project" value="UniProtKB-SubCell"/>
</dbReference>
<evidence type="ECO:0000313" key="15">
    <source>
        <dbReference type="EMBL" id="TSA82508.1"/>
    </source>
</evidence>
<feature type="transmembrane region" description="Helical" evidence="14">
    <location>
        <begin position="102"/>
        <end position="123"/>
    </location>
</feature>
<dbReference type="GO" id="GO:0046872">
    <property type="term" value="F:metal ion binding"/>
    <property type="evidence" value="ECO:0007669"/>
    <property type="project" value="UniProtKB-KW"/>
</dbReference>
<reference evidence="16" key="1">
    <citation type="submission" date="2019-07" db="EMBL/GenBank/DDBJ databases">
        <title>Helicobacter labacensis sp. nov., Helicobacter mehlei sp. nov. and Helicobacter vulpis sp. nov., isolated from gastric mucosa of red fox (Vulpis vulpis).</title>
        <authorList>
            <person name="Papic B."/>
        </authorList>
    </citation>
    <scope>NUCLEOTIDE SEQUENCE [LARGE SCALE GENOMIC DNA]</scope>
    <source>
        <strain evidence="16">L8b</strain>
    </source>
</reference>
<name>A0A553UQM2_9HELI</name>
<dbReference type="AlphaFoldDB" id="A0A553UQM2"/>
<evidence type="ECO:0000256" key="2">
    <source>
        <dbReference type="ARBA" id="ARBA00022448"/>
    </source>
</evidence>
<evidence type="ECO:0000256" key="7">
    <source>
        <dbReference type="ARBA" id="ARBA00022989"/>
    </source>
</evidence>
<comment type="activity regulation">
    <text evidence="14">Na(+) is not transported, but it plays an essential structural role and its presence is essential for fluoride channel function.</text>
</comment>
<keyword evidence="6 14" id="KW-0479">Metal-binding</keyword>
<keyword evidence="3 14" id="KW-1003">Cell membrane</keyword>
<comment type="similarity">
    <text evidence="12 14">Belongs to the fluoride channel Fluc/FEX (TC 1.A.43) family.</text>
</comment>
<dbReference type="Proteomes" id="UP000319322">
    <property type="component" value="Unassembled WGS sequence"/>
</dbReference>
<evidence type="ECO:0000256" key="14">
    <source>
        <dbReference type="HAMAP-Rule" id="MF_00454"/>
    </source>
</evidence>
<evidence type="ECO:0000256" key="1">
    <source>
        <dbReference type="ARBA" id="ARBA00004651"/>
    </source>
</evidence>
<evidence type="ECO:0000256" key="5">
    <source>
        <dbReference type="ARBA" id="ARBA00022692"/>
    </source>
</evidence>
<dbReference type="NCBIfam" id="TIGR00494">
    <property type="entry name" value="crcB"/>
    <property type="match status" value="1"/>
</dbReference>
<dbReference type="RefSeq" id="WP_143928418.1">
    <property type="nucleotide sequence ID" value="NZ_VKGC01000014.1"/>
</dbReference>
<dbReference type="EMBL" id="VKGC01000014">
    <property type="protein sequence ID" value="TSA82508.1"/>
    <property type="molecule type" value="Genomic_DNA"/>
</dbReference>
<evidence type="ECO:0000313" key="16">
    <source>
        <dbReference type="Proteomes" id="UP000319322"/>
    </source>
</evidence>
<dbReference type="GO" id="GO:0062054">
    <property type="term" value="F:fluoride channel activity"/>
    <property type="evidence" value="ECO:0007669"/>
    <property type="project" value="UniProtKB-UniRule"/>
</dbReference>
<evidence type="ECO:0000256" key="11">
    <source>
        <dbReference type="ARBA" id="ARBA00023303"/>
    </source>
</evidence>
<comment type="caution">
    <text evidence="15">The sequence shown here is derived from an EMBL/GenBank/DDBJ whole genome shotgun (WGS) entry which is preliminary data.</text>
</comment>
<keyword evidence="8 14" id="KW-0915">Sodium</keyword>
<keyword evidence="5 14" id="KW-0812">Transmembrane</keyword>
<dbReference type="HAMAP" id="MF_00454">
    <property type="entry name" value="FluC"/>
    <property type="match status" value="1"/>
</dbReference>
<reference evidence="15 16" key="3">
    <citation type="submission" date="2019-07" db="EMBL/GenBank/DDBJ databases">
        <authorList>
            <person name="Papic B."/>
        </authorList>
    </citation>
    <scope>NUCLEOTIDE SEQUENCE [LARGE SCALE GENOMIC DNA]</scope>
    <source>
        <strain evidence="15 16">L8b</strain>
    </source>
</reference>
<feature type="transmembrane region" description="Helical" evidence="14">
    <location>
        <begin position="69"/>
        <end position="90"/>
    </location>
</feature>